<sequence length="340" mass="39167">GICNNFNTTVRSFNWDRPSCHWVSWKNPKQYGSLDVCWKNPKQYGSLDIRKNKGSNTTLLGKHVWEFIHNQDKLCMKLLSSKYLKGDPILHANSKLGASYTWQFIMKIVHSTETDFKVRIWEGNVSLWYDNWLDDSPLCTRVDYVHIHDSQLLCWNKLATNTPYDICLQMQSVFLSSLMEDEVVCGAIILAFILLRMPTSGLLMNPLLYLPASIICGLAHETQLHALHDCYKPKRIWMLLHDKLTQDFSLKMKKLGFVTMSKVLLWVIGFNGSYGTTTSLNIELMTIHHGLELAWNDEIRNIICQSNSQLVGQMVSRGVHYLHPYAPLVNHIRSLVALRI</sequence>
<dbReference type="Proteomes" id="UP000257109">
    <property type="component" value="Unassembled WGS sequence"/>
</dbReference>
<name>A0A371FJS9_MUCPR</name>
<dbReference type="InterPro" id="IPR002156">
    <property type="entry name" value="RNaseH_domain"/>
</dbReference>
<gene>
    <name evidence="2" type="ORF">CR513_41352</name>
</gene>
<feature type="non-terminal residue" evidence="2">
    <location>
        <position position="340"/>
    </location>
</feature>
<accession>A0A371FJS9</accession>
<protein>
    <recommendedName>
        <fullName evidence="1">RNase H type-1 domain-containing protein</fullName>
    </recommendedName>
</protein>
<dbReference type="GO" id="GO:0004523">
    <property type="term" value="F:RNA-DNA hybrid ribonuclease activity"/>
    <property type="evidence" value="ECO:0007669"/>
    <property type="project" value="InterPro"/>
</dbReference>
<evidence type="ECO:0000313" key="3">
    <source>
        <dbReference type="Proteomes" id="UP000257109"/>
    </source>
</evidence>
<dbReference type="AlphaFoldDB" id="A0A371FJS9"/>
<evidence type="ECO:0000313" key="2">
    <source>
        <dbReference type="EMBL" id="RDX78383.1"/>
    </source>
</evidence>
<proteinExistence type="predicted"/>
<dbReference type="CDD" id="cd06222">
    <property type="entry name" value="RNase_H_like"/>
    <property type="match status" value="1"/>
</dbReference>
<comment type="caution">
    <text evidence="2">The sequence shown here is derived from an EMBL/GenBank/DDBJ whole genome shotgun (WGS) entry which is preliminary data.</text>
</comment>
<organism evidence="2 3">
    <name type="scientific">Mucuna pruriens</name>
    <name type="common">Velvet bean</name>
    <name type="synonym">Dolichos pruriens</name>
    <dbReference type="NCBI Taxonomy" id="157652"/>
    <lineage>
        <taxon>Eukaryota</taxon>
        <taxon>Viridiplantae</taxon>
        <taxon>Streptophyta</taxon>
        <taxon>Embryophyta</taxon>
        <taxon>Tracheophyta</taxon>
        <taxon>Spermatophyta</taxon>
        <taxon>Magnoliopsida</taxon>
        <taxon>eudicotyledons</taxon>
        <taxon>Gunneridae</taxon>
        <taxon>Pentapetalae</taxon>
        <taxon>rosids</taxon>
        <taxon>fabids</taxon>
        <taxon>Fabales</taxon>
        <taxon>Fabaceae</taxon>
        <taxon>Papilionoideae</taxon>
        <taxon>50 kb inversion clade</taxon>
        <taxon>NPAAA clade</taxon>
        <taxon>indigoferoid/millettioid clade</taxon>
        <taxon>Phaseoleae</taxon>
        <taxon>Mucuna</taxon>
    </lineage>
</organism>
<dbReference type="EMBL" id="QJKJ01008885">
    <property type="protein sequence ID" value="RDX78383.1"/>
    <property type="molecule type" value="Genomic_DNA"/>
</dbReference>
<dbReference type="Pfam" id="PF13456">
    <property type="entry name" value="RVT_3"/>
    <property type="match status" value="1"/>
</dbReference>
<dbReference type="OrthoDB" id="1436039at2759"/>
<dbReference type="GO" id="GO:0003676">
    <property type="term" value="F:nucleic acid binding"/>
    <property type="evidence" value="ECO:0007669"/>
    <property type="project" value="InterPro"/>
</dbReference>
<feature type="non-terminal residue" evidence="2">
    <location>
        <position position="1"/>
    </location>
</feature>
<dbReference type="InterPro" id="IPR044730">
    <property type="entry name" value="RNase_H-like_dom_plant"/>
</dbReference>
<keyword evidence="3" id="KW-1185">Reference proteome</keyword>
<evidence type="ECO:0000259" key="1">
    <source>
        <dbReference type="Pfam" id="PF13456"/>
    </source>
</evidence>
<reference evidence="2" key="1">
    <citation type="submission" date="2018-05" db="EMBL/GenBank/DDBJ databases">
        <title>Draft genome of Mucuna pruriens seed.</title>
        <authorList>
            <person name="Nnadi N.E."/>
            <person name="Vos R."/>
            <person name="Hasami M.H."/>
            <person name="Devisetty U.K."/>
            <person name="Aguiy J.C."/>
        </authorList>
    </citation>
    <scope>NUCLEOTIDE SEQUENCE [LARGE SCALE GENOMIC DNA]</scope>
    <source>
        <strain evidence="2">JCA_2017</strain>
    </source>
</reference>
<feature type="domain" description="RNase H type-1" evidence="1">
    <location>
        <begin position="275"/>
        <end position="336"/>
    </location>
</feature>